<evidence type="ECO:0000313" key="9">
    <source>
        <dbReference type="Proteomes" id="UP000286921"/>
    </source>
</evidence>
<evidence type="ECO:0000256" key="5">
    <source>
        <dbReference type="ARBA" id="ARBA00023242"/>
    </source>
</evidence>
<dbReference type="InterPro" id="IPR001138">
    <property type="entry name" value="Zn2Cys6_DnaBD"/>
</dbReference>
<dbReference type="GO" id="GO:0000981">
    <property type="term" value="F:DNA-binding transcription factor activity, RNA polymerase II-specific"/>
    <property type="evidence" value="ECO:0007669"/>
    <property type="project" value="InterPro"/>
</dbReference>
<dbReference type="SMART" id="SM00906">
    <property type="entry name" value="Fungal_trans"/>
    <property type="match status" value="1"/>
</dbReference>
<dbReference type="AlphaFoldDB" id="A0A401KM90"/>
<keyword evidence="9" id="KW-1185">Reference proteome</keyword>
<evidence type="ECO:0000256" key="3">
    <source>
        <dbReference type="ARBA" id="ARBA00023125"/>
    </source>
</evidence>
<feature type="region of interest" description="Disordered" evidence="6">
    <location>
        <begin position="114"/>
        <end position="174"/>
    </location>
</feature>
<keyword evidence="2" id="KW-0805">Transcription regulation</keyword>
<dbReference type="PANTHER" id="PTHR47424">
    <property type="entry name" value="REGULATORY PROTEIN GAL4"/>
    <property type="match status" value="1"/>
</dbReference>
<keyword evidence="3" id="KW-0238">DNA-binding</keyword>
<dbReference type="PANTHER" id="PTHR47424:SF2">
    <property type="entry name" value="TRANSCRIPTION FACTOR DOMAIN-CONTAINING PROTEIN-RELATED"/>
    <property type="match status" value="1"/>
</dbReference>
<evidence type="ECO:0000256" key="1">
    <source>
        <dbReference type="ARBA" id="ARBA00022723"/>
    </source>
</evidence>
<accession>A0A401KM90</accession>
<dbReference type="GO" id="GO:0000435">
    <property type="term" value="P:positive regulation of transcription from RNA polymerase II promoter by galactose"/>
    <property type="evidence" value="ECO:0007669"/>
    <property type="project" value="TreeGrafter"/>
</dbReference>
<dbReference type="InterPro" id="IPR036864">
    <property type="entry name" value="Zn2-C6_fun-type_DNA-bd_sf"/>
</dbReference>
<protein>
    <submittedName>
        <fullName evidence="8">Regulatory protein GAL4</fullName>
    </submittedName>
</protein>
<dbReference type="GO" id="GO:0000978">
    <property type="term" value="F:RNA polymerase II cis-regulatory region sequence-specific DNA binding"/>
    <property type="evidence" value="ECO:0007669"/>
    <property type="project" value="TreeGrafter"/>
</dbReference>
<dbReference type="Proteomes" id="UP000286921">
    <property type="component" value="Unassembled WGS sequence"/>
</dbReference>
<name>A0A401KM90_ASPAW</name>
<sequence length="714" mass="80565">MAKRTRLKSEAQELRACVECRVRVTRHILDGYPGWLIEYKLASKRRKSKCSGTAPCSYCSRTKKLCRFEHAPSRTPLTRKNLEEKERLCEKLMTLVRNLNPNVDIEEALNALPVAGEGRDDNGTANESSMCESPDGKSPTSLENYEWNEGPLTSSHPPNKSLDGMASLPTEGSGSGYLGNTSGSCILETISDLLPEHPVPLAARKERLPAYSAKLGRPQLLRDIDNTILTDSLFDAYFMSYNKSFPILHEKTFREKYQNRHHIPAHSTWHLIFYIVLAIGDWVVSGGSKVEESRFYMAARSSMSMSLLESGALLTVQAFLLMGNFLQKRDRPNTGYNFIGIAYRMALGLGLHREPVRESTLDTLSTERRRVVWWIVYSFDSGFSLTTGRPLMSSDCFIETQLPRNIEDSDSTLDSIVPDPIDKPTTYSAIIAQGRLSRIGNMIYCNVIAGPKRDLDLKTPRSLDHQLKTWRLSLPLYFTAHDVPTWFRGPRAIVSWKEQNLRMMLWWGTQRLCASLQDSEEARNMCHYSAVECIQDITTFCIDYPDTLHVGLCWYATYFLFQASIVLSIYHLRPKEPLDRSLAVANQQLWISSIQRSRDCLADLSRKNQAAARCLEVLDRIMYQSQATPPAVGDVSSTTNVPGTTQLPVDYDNAGTRLDTLAVDPSLQMLFDATSFDMDIFEGLEGFPNTNEVEPFDYVSGAALITDNAEDWQI</sequence>
<dbReference type="GO" id="GO:0005634">
    <property type="term" value="C:nucleus"/>
    <property type="evidence" value="ECO:0007669"/>
    <property type="project" value="TreeGrafter"/>
</dbReference>
<dbReference type="GO" id="GO:0006351">
    <property type="term" value="P:DNA-templated transcription"/>
    <property type="evidence" value="ECO:0007669"/>
    <property type="project" value="InterPro"/>
</dbReference>
<keyword evidence="5" id="KW-0539">Nucleus</keyword>
<keyword evidence="4" id="KW-0804">Transcription</keyword>
<reference evidence="8 9" key="1">
    <citation type="submission" date="2016-09" db="EMBL/GenBank/DDBJ databases">
        <title>Aspergillus awamori IFM 58123T.</title>
        <authorList>
            <person name="Kusuya Y."/>
            <person name="Shimizu M."/>
            <person name="Takahashi H."/>
            <person name="Yaguchi T."/>
        </authorList>
    </citation>
    <scope>NUCLEOTIDE SEQUENCE [LARGE SCALE GENOMIC DNA]</scope>
    <source>
        <strain evidence="8 9">IFM 58123</strain>
    </source>
</reference>
<evidence type="ECO:0000313" key="8">
    <source>
        <dbReference type="EMBL" id="GCB20372.1"/>
    </source>
</evidence>
<dbReference type="Pfam" id="PF04082">
    <property type="entry name" value="Fungal_trans"/>
    <property type="match status" value="1"/>
</dbReference>
<dbReference type="CDD" id="cd12148">
    <property type="entry name" value="fungal_TF_MHR"/>
    <property type="match status" value="1"/>
</dbReference>
<feature type="domain" description="Xylanolytic transcriptional activator regulatory" evidence="7">
    <location>
        <begin position="335"/>
        <end position="409"/>
    </location>
</feature>
<dbReference type="InterPro" id="IPR051127">
    <property type="entry name" value="Fungal_SecMet_Regulators"/>
</dbReference>
<dbReference type="CDD" id="cd00067">
    <property type="entry name" value="GAL4"/>
    <property type="match status" value="1"/>
</dbReference>
<gene>
    <name evidence="8" type="ORF">AAWM_03257</name>
</gene>
<keyword evidence="1" id="KW-0479">Metal-binding</keyword>
<evidence type="ECO:0000256" key="2">
    <source>
        <dbReference type="ARBA" id="ARBA00023015"/>
    </source>
</evidence>
<dbReference type="Gene3D" id="4.10.240.10">
    <property type="entry name" value="Zn(2)-C6 fungal-type DNA-binding domain"/>
    <property type="match status" value="1"/>
</dbReference>
<proteinExistence type="predicted"/>
<evidence type="ECO:0000256" key="4">
    <source>
        <dbReference type="ARBA" id="ARBA00023163"/>
    </source>
</evidence>
<dbReference type="InterPro" id="IPR007219">
    <property type="entry name" value="XnlR_reg_dom"/>
</dbReference>
<evidence type="ECO:0000256" key="6">
    <source>
        <dbReference type="SAM" id="MobiDB-lite"/>
    </source>
</evidence>
<dbReference type="EMBL" id="BDHI01000007">
    <property type="protein sequence ID" value="GCB20372.1"/>
    <property type="molecule type" value="Genomic_DNA"/>
</dbReference>
<comment type="caution">
    <text evidence="8">The sequence shown here is derived from an EMBL/GenBank/DDBJ whole genome shotgun (WGS) entry which is preliminary data.</text>
</comment>
<dbReference type="GO" id="GO:0008270">
    <property type="term" value="F:zinc ion binding"/>
    <property type="evidence" value="ECO:0007669"/>
    <property type="project" value="InterPro"/>
</dbReference>
<organism evidence="8 9">
    <name type="scientific">Aspergillus awamori</name>
    <name type="common">Black koji mold</name>
    <dbReference type="NCBI Taxonomy" id="105351"/>
    <lineage>
        <taxon>Eukaryota</taxon>
        <taxon>Fungi</taxon>
        <taxon>Dikarya</taxon>
        <taxon>Ascomycota</taxon>
        <taxon>Pezizomycotina</taxon>
        <taxon>Eurotiomycetes</taxon>
        <taxon>Eurotiomycetidae</taxon>
        <taxon>Eurotiales</taxon>
        <taxon>Aspergillaceae</taxon>
        <taxon>Aspergillus</taxon>
    </lineage>
</organism>
<evidence type="ECO:0000259" key="7">
    <source>
        <dbReference type="SMART" id="SM00906"/>
    </source>
</evidence>